<evidence type="ECO:0000313" key="1">
    <source>
        <dbReference type="EMBL" id="EEI93983.1"/>
    </source>
</evidence>
<dbReference type="AlphaFoldDB" id="C2FSK9"/>
<gene>
    <name evidence="1" type="ORF">HMPREF0765_0315</name>
</gene>
<reference evidence="1 2" key="1">
    <citation type="submission" date="2009-01" db="EMBL/GenBank/DDBJ databases">
        <authorList>
            <person name="Qin X."/>
            <person name="Bachman B."/>
            <person name="Battles P."/>
            <person name="Bell A."/>
            <person name="Bess C."/>
            <person name="Bickham C."/>
            <person name="Chaboub L."/>
            <person name="Chen D."/>
            <person name="Coyle M."/>
            <person name="Deiros D.R."/>
            <person name="Dinh H."/>
            <person name="Forbes L."/>
            <person name="Fowler G."/>
            <person name="Francisco L."/>
            <person name="Fu Q."/>
            <person name="Gubbala S."/>
            <person name="Hale W."/>
            <person name="Han Y."/>
            <person name="Hemphill L."/>
            <person name="Highlander S.K."/>
            <person name="Hirani K."/>
            <person name="Hogues M."/>
            <person name="Jackson L."/>
            <person name="Jakkamsetti A."/>
            <person name="Javaid M."/>
            <person name="Jiang H."/>
            <person name="Korchina V."/>
            <person name="Kovar C."/>
            <person name="Lara F."/>
            <person name="Lee S."/>
            <person name="Mata R."/>
            <person name="Mathew T."/>
            <person name="Moen C."/>
            <person name="Morales K."/>
            <person name="Munidasa M."/>
            <person name="Nazareth L."/>
            <person name="Ngo R."/>
            <person name="Nguyen L."/>
            <person name="Okwuonu G."/>
            <person name="Ongeri F."/>
            <person name="Patil S."/>
            <person name="Petrosino J."/>
            <person name="Pham C."/>
            <person name="Pham P."/>
            <person name="Pu L.-L."/>
            <person name="Puazo M."/>
            <person name="Raj R."/>
            <person name="Reid J."/>
            <person name="Rouhana J."/>
            <person name="Saada N."/>
            <person name="Shang Y."/>
            <person name="Simmons D."/>
            <person name="Thornton R."/>
            <person name="Warren J."/>
            <person name="Weissenberger G."/>
            <person name="Zhang J."/>
            <person name="Zhang L."/>
            <person name="Zhou C."/>
            <person name="Zhu D."/>
            <person name="Muzny D."/>
            <person name="Worley K."/>
            <person name="Gibbs R."/>
        </authorList>
    </citation>
    <scope>NUCLEOTIDE SEQUENCE [LARGE SCALE GENOMIC DNA]</scope>
    <source>
        <strain evidence="1 2">ATCC 33300</strain>
    </source>
</reference>
<name>C2FSK9_SPHSI</name>
<accession>C2FSK9</accession>
<proteinExistence type="predicted"/>
<organism evidence="1 2">
    <name type="scientific">Sphingobacterium spiritivorum ATCC 33300</name>
    <dbReference type="NCBI Taxonomy" id="525372"/>
    <lineage>
        <taxon>Bacteria</taxon>
        <taxon>Pseudomonadati</taxon>
        <taxon>Bacteroidota</taxon>
        <taxon>Sphingobacteriia</taxon>
        <taxon>Sphingobacteriales</taxon>
        <taxon>Sphingobacteriaceae</taxon>
        <taxon>Sphingobacterium</taxon>
    </lineage>
</organism>
<dbReference type="EMBL" id="ACHB01000007">
    <property type="protein sequence ID" value="EEI93983.1"/>
    <property type="molecule type" value="Genomic_DNA"/>
</dbReference>
<dbReference type="Proteomes" id="UP000006241">
    <property type="component" value="Unassembled WGS sequence"/>
</dbReference>
<evidence type="ECO:0000313" key="2">
    <source>
        <dbReference type="Proteomes" id="UP000006241"/>
    </source>
</evidence>
<dbReference type="HOGENOM" id="CLU_3173341_0_0_10"/>
<sequence>MILLNDAMKDHTDTQEVYAEEVLKFLSTLRPDPYQTTQLILRQEANQ</sequence>
<protein>
    <submittedName>
        <fullName evidence="1">Uncharacterized protein</fullName>
    </submittedName>
</protein>
<comment type="caution">
    <text evidence="1">The sequence shown here is derived from an EMBL/GenBank/DDBJ whole genome shotgun (WGS) entry which is preliminary data.</text>
</comment>